<dbReference type="SUPFAM" id="SSF55821">
    <property type="entry name" value="YrdC/RibB"/>
    <property type="match status" value="1"/>
</dbReference>
<feature type="binding site" evidence="20">
    <location>
        <begin position="143"/>
        <end position="147"/>
    </location>
    <ligand>
        <name>D-ribulose 5-phosphate</name>
        <dbReference type="ChEBI" id="CHEBI:58121"/>
    </ligand>
</feature>
<dbReference type="InterPro" id="IPR032677">
    <property type="entry name" value="GTP_cyclohydro_II"/>
</dbReference>
<dbReference type="Gene3D" id="3.90.870.10">
    <property type="entry name" value="DHBP synthase"/>
    <property type="match status" value="1"/>
</dbReference>
<dbReference type="GO" id="GO:0008270">
    <property type="term" value="F:zinc ion binding"/>
    <property type="evidence" value="ECO:0007669"/>
    <property type="project" value="UniProtKB-UniRule"/>
</dbReference>
<dbReference type="GO" id="GO:0005525">
    <property type="term" value="F:GTP binding"/>
    <property type="evidence" value="ECO:0007669"/>
    <property type="project" value="UniProtKB-KW"/>
</dbReference>
<feature type="active site" description="Nucleophile; for GTP cyclohydrolase activity" evidence="20">
    <location>
        <position position="335"/>
    </location>
</feature>
<evidence type="ECO:0000256" key="2">
    <source>
        <dbReference type="ARBA" id="ARBA00001936"/>
    </source>
</evidence>
<dbReference type="NCBIfam" id="NF006803">
    <property type="entry name" value="PRK09311.1"/>
    <property type="match status" value="1"/>
</dbReference>
<dbReference type="NCBIfam" id="TIGR00505">
    <property type="entry name" value="ribA"/>
    <property type="match status" value="1"/>
</dbReference>
<comment type="cofactor">
    <cofactor evidence="20">
        <name>Zn(2+)</name>
        <dbReference type="ChEBI" id="CHEBI:29105"/>
    </cofactor>
    <text evidence="20">Binds 1 zinc ion per subunit.</text>
</comment>
<dbReference type="GO" id="GO:0008686">
    <property type="term" value="F:3,4-dihydroxy-2-butanone-4-phosphate synthase activity"/>
    <property type="evidence" value="ECO:0007669"/>
    <property type="project" value="UniProtKB-UniRule"/>
</dbReference>
<keyword evidence="10 20" id="KW-0547">Nucleotide-binding</keyword>
<dbReference type="SUPFAM" id="SSF142695">
    <property type="entry name" value="RibA-like"/>
    <property type="match status" value="1"/>
</dbReference>
<dbReference type="HAMAP" id="MF_00180">
    <property type="entry name" value="RibB"/>
    <property type="match status" value="1"/>
</dbReference>
<protein>
    <recommendedName>
        <fullName evidence="20">Riboflavin biosynthesis protein RibBA</fullName>
    </recommendedName>
    <domain>
        <recommendedName>
            <fullName evidence="20">3,4-dihydroxy-2-butanone 4-phosphate synthase</fullName>
            <shortName evidence="20">DHBP synthase</shortName>
            <ecNumber evidence="20">4.1.99.12</ecNumber>
        </recommendedName>
    </domain>
    <domain>
        <recommendedName>
            <fullName evidence="20">GTP cyclohydrolase-2</fullName>
            <ecNumber evidence="20">3.5.4.25</ecNumber>
        </recommendedName>
        <alternativeName>
            <fullName evidence="20">GTP cyclohydrolase II</fullName>
        </alternativeName>
    </domain>
</protein>
<evidence type="ECO:0000256" key="1">
    <source>
        <dbReference type="ARBA" id="ARBA00000141"/>
    </source>
</evidence>
<dbReference type="InterPro" id="IPR000926">
    <property type="entry name" value="RibA"/>
</dbReference>
<feature type="binding site" evidence="20">
    <location>
        <position position="273"/>
    </location>
    <ligand>
        <name>Zn(2+)</name>
        <dbReference type="ChEBI" id="CHEBI:29105"/>
        <note>catalytic</note>
    </ligand>
</feature>
<comment type="cofactor">
    <cofactor evidence="2">
        <name>Mn(2+)</name>
        <dbReference type="ChEBI" id="CHEBI:29035"/>
    </cofactor>
</comment>
<keyword evidence="16 20" id="KW-0456">Lyase</keyword>
<feature type="region of interest" description="DHBP synthase" evidence="20">
    <location>
        <begin position="1"/>
        <end position="204"/>
    </location>
</feature>
<comment type="caution">
    <text evidence="22">The sequence shown here is derived from an EMBL/GenBank/DDBJ whole genome shotgun (WGS) entry which is preliminary data.</text>
</comment>
<feature type="binding site" evidence="20">
    <location>
        <position position="35"/>
    </location>
    <ligand>
        <name>D-ribulose 5-phosphate</name>
        <dbReference type="ChEBI" id="CHEBI:58121"/>
    </ligand>
</feature>
<dbReference type="HAMAP" id="MF_01283">
    <property type="entry name" value="RibBA"/>
    <property type="match status" value="1"/>
</dbReference>
<dbReference type="InterPro" id="IPR000422">
    <property type="entry name" value="DHBP_synthase_RibB"/>
</dbReference>
<keyword evidence="17 20" id="KW-0511">Multifunctional enzyme</keyword>
<sequence>MENFKFASVEEALEDIKNSKMIIITDDEDRENEGDLFIPAEKVTPEHINFMATYGRGLICLPLTEERLKQLNIETLESNSPDPFYTAFTMPIDAKNKTTTGISAFDRAQTIKTAIDPNAKPDDFVKPGHVFPLKARKGGVVVRAGHTEAAVDLASMAGLFPAGVICEIMKEDGTMARLPDLIEFSKKHGLKILTIADLIKYRLQSEIWVQRVAEAYLPTKYGDFKIYAYKYLMDKSEHVALVKGDVRNKQNVLVRVHSECLTGDVFGSLRCDCGDQLHTAMKMINEEGLGVILYLRQEGRGIGLGNKIKAYHLQDACHLDTVEANIKLGFPPDLREYGMGAMILKDLGLSKIRILTNNPKKLLGIKGFGLEITERVPIKIDPNPYNKDYLRCKAEKMGHIF</sequence>
<dbReference type="UniPathway" id="UPA00275">
    <property type="reaction ID" value="UER00399"/>
</dbReference>
<evidence type="ECO:0000256" key="10">
    <source>
        <dbReference type="ARBA" id="ARBA00022741"/>
    </source>
</evidence>
<feature type="site" description="Essential for DHBP synthase activity" evidence="20">
    <location>
        <position position="167"/>
    </location>
</feature>
<feature type="binding site" evidence="20">
    <location>
        <position position="31"/>
    </location>
    <ligand>
        <name>Mg(2+)</name>
        <dbReference type="ChEBI" id="CHEBI:18420"/>
        <label>2</label>
    </ligand>
</feature>
<feature type="domain" description="GTP cyclohydrolase II" evidence="21">
    <location>
        <begin position="211"/>
        <end position="377"/>
    </location>
</feature>
<dbReference type="GO" id="GO:0000287">
    <property type="term" value="F:magnesium ion binding"/>
    <property type="evidence" value="ECO:0007669"/>
    <property type="project" value="UniProtKB-UniRule"/>
</dbReference>
<feature type="binding site" evidence="20">
    <location>
        <position position="276"/>
    </location>
    <ligand>
        <name>GTP</name>
        <dbReference type="ChEBI" id="CHEBI:37565"/>
    </ligand>
</feature>
<dbReference type="EMBL" id="DRUY01000081">
    <property type="protein sequence ID" value="HHI65385.1"/>
    <property type="molecule type" value="Genomic_DNA"/>
</dbReference>
<evidence type="ECO:0000313" key="22">
    <source>
        <dbReference type="EMBL" id="HHI65385.1"/>
    </source>
</evidence>
<feature type="binding site" evidence="20">
    <location>
        <position position="146"/>
    </location>
    <ligand>
        <name>Mg(2+)</name>
        <dbReference type="ChEBI" id="CHEBI:18420"/>
        <label>2</label>
    </ligand>
</feature>
<evidence type="ECO:0000256" key="12">
    <source>
        <dbReference type="ARBA" id="ARBA00022833"/>
    </source>
</evidence>
<dbReference type="GO" id="GO:0003935">
    <property type="term" value="F:GTP cyclohydrolase II activity"/>
    <property type="evidence" value="ECO:0007669"/>
    <property type="project" value="UniProtKB-UniRule"/>
</dbReference>
<comment type="pathway">
    <text evidence="4 20">Cofactor biosynthesis; riboflavin biosynthesis; 5-amino-6-(D-ribitylamino)uracil from GTP: step 1/4.</text>
</comment>
<evidence type="ECO:0000256" key="20">
    <source>
        <dbReference type="HAMAP-Rule" id="MF_01283"/>
    </source>
</evidence>
<dbReference type="HAMAP" id="MF_00179">
    <property type="entry name" value="RibA"/>
    <property type="match status" value="1"/>
</dbReference>
<comment type="similarity">
    <text evidence="7 20">In the C-terminal section; belongs to the GTP cyclohydrolase II family.</text>
</comment>
<feature type="binding site" evidence="20">
    <location>
        <position position="356"/>
    </location>
    <ligand>
        <name>GTP</name>
        <dbReference type="ChEBI" id="CHEBI:37565"/>
    </ligand>
</feature>
<feature type="binding site" evidence="20">
    <location>
        <position position="361"/>
    </location>
    <ligand>
        <name>GTP</name>
        <dbReference type="ChEBI" id="CHEBI:37565"/>
    </ligand>
</feature>
<comment type="pathway">
    <text evidence="5 20">Cofactor biosynthesis; riboflavin biosynthesis; 2-hydroxy-3-oxobutyl phosphate from D-ribulose 5-phosphate: step 1/1.</text>
</comment>
<dbReference type="PIRSF" id="PIRSF001259">
    <property type="entry name" value="RibA"/>
    <property type="match status" value="1"/>
</dbReference>
<evidence type="ECO:0000256" key="7">
    <source>
        <dbReference type="ARBA" id="ARBA00008976"/>
    </source>
</evidence>
<comment type="similarity">
    <text evidence="6 20">In the N-terminal section; belongs to the DHBP synthase family.</text>
</comment>
<feature type="active site" description="Proton acceptor; for GTP cyclohydrolase activity" evidence="20">
    <location>
        <position position="333"/>
    </location>
</feature>
<evidence type="ECO:0000256" key="11">
    <source>
        <dbReference type="ARBA" id="ARBA00022801"/>
    </source>
</evidence>
<feature type="region of interest" description="GTP cyclohydrolase II" evidence="20">
    <location>
        <begin position="205"/>
        <end position="401"/>
    </location>
</feature>
<feature type="binding site" evidence="20">
    <location>
        <position position="31"/>
    </location>
    <ligand>
        <name>Mg(2+)</name>
        <dbReference type="ChEBI" id="CHEBI:18420"/>
        <label>1</label>
    </ligand>
</feature>
<evidence type="ECO:0000256" key="3">
    <source>
        <dbReference type="ARBA" id="ARBA00002284"/>
    </source>
</evidence>
<keyword evidence="13 20" id="KW-0460">Magnesium</keyword>
<dbReference type="Gene3D" id="3.40.50.10990">
    <property type="entry name" value="GTP cyclohydrolase II"/>
    <property type="match status" value="1"/>
</dbReference>
<dbReference type="InterPro" id="IPR017945">
    <property type="entry name" value="DHBP_synth_RibB-like_a/b_dom"/>
</dbReference>
<feature type="binding site" evidence="20">
    <location>
        <begin position="30"/>
        <end position="31"/>
    </location>
    <ligand>
        <name>D-ribulose 5-phosphate</name>
        <dbReference type="ChEBI" id="CHEBI:58121"/>
    </ligand>
</feature>
<name>A0A7C5P7Q5_9BACT</name>
<dbReference type="InterPro" id="IPR036144">
    <property type="entry name" value="RibA-like_sf"/>
</dbReference>
<keyword evidence="12 20" id="KW-0862">Zinc</keyword>
<evidence type="ECO:0000256" key="6">
    <source>
        <dbReference type="ARBA" id="ARBA00005520"/>
    </source>
</evidence>
<comment type="catalytic activity">
    <reaction evidence="19 20">
        <text>GTP + 4 H2O = 2,5-diamino-6-hydroxy-4-(5-phosphoribosylamino)-pyrimidine + formate + 2 phosphate + 3 H(+)</text>
        <dbReference type="Rhea" id="RHEA:23704"/>
        <dbReference type="ChEBI" id="CHEBI:15377"/>
        <dbReference type="ChEBI" id="CHEBI:15378"/>
        <dbReference type="ChEBI" id="CHEBI:15740"/>
        <dbReference type="ChEBI" id="CHEBI:37565"/>
        <dbReference type="ChEBI" id="CHEBI:43474"/>
        <dbReference type="ChEBI" id="CHEBI:58614"/>
        <dbReference type="EC" id="3.5.4.25"/>
    </reaction>
</comment>
<dbReference type="GO" id="GO:0030145">
    <property type="term" value="F:manganese ion binding"/>
    <property type="evidence" value="ECO:0007669"/>
    <property type="project" value="UniProtKB-UniRule"/>
</dbReference>
<feature type="binding site" evidence="20">
    <location>
        <position position="167"/>
    </location>
    <ligand>
        <name>D-ribulose 5-phosphate</name>
        <dbReference type="ChEBI" id="CHEBI:58121"/>
    </ligand>
</feature>
<accession>A0A7C5P7Q5</accession>
<dbReference type="FunFam" id="3.40.50.10990:FF:000001">
    <property type="entry name" value="Riboflavin biosynthesis protein RibBA"/>
    <property type="match status" value="1"/>
</dbReference>
<proteinExistence type="inferred from homology"/>
<feature type="binding site" evidence="20">
    <location>
        <begin position="298"/>
        <end position="300"/>
    </location>
    <ligand>
        <name>GTP</name>
        <dbReference type="ChEBI" id="CHEBI:37565"/>
    </ligand>
</feature>
<comment type="function">
    <text evidence="3 20">Catalyzes the conversion of D-ribulose 5-phosphate to formate and 3,4-dihydroxy-2-butanone 4-phosphate.</text>
</comment>
<comment type="function">
    <text evidence="18 20">Catalyzes the conversion of GTP to 2,5-diamino-6-ribosylamino-4(3H)-pyrimidinone 5'-phosphate (DARP), formate and pyrophosphate.</text>
</comment>
<feature type="binding site" evidence="20">
    <location>
        <position position="321"/>
    </location>
    <ligand>
        <name>GTP</name>
        <dbReference type="ChEBI" id="CHEBI:37565"/>
    </ligand>
</feature>
<feature type="binding site" evidence="20">
    <location>
        <position position="260"/>
    </location>
    <ligand>
        <name>Zn(2+)</name>
        <dbReference type="ChEBI" id="CHEBI:29105"/>
        <note>catalytic</note>
    </ligand>
</feature>
<dbReference type="NCBIfam" id="NF001591">
    <property type="entry name" value="PRK00393.1"/>
    <property type="match status" value="1"/>
</dbReference>
<evidence type="ECO:0000256" key="9">
    <source>
        <dbReference type="ARBA" id="ARBA00022723"/>
    </source>
</evidence>
<reference evidence="22" key="1">
    <citation type="journal article" date="2020" name="mSystems">
        <title>Genome- and Community-Level Interaction Insights into Carbon Utilization and Element Cycling Functions of Hydrothermarchaeota in Hydrothermal Sediment.</title>
        <authorList>
            <person name="Zhou Z."/>
            <person name="Liu Y."/>
            <person name="Xu W."/>
            <person name="Pan J."/>
            <person name="Luo Z.H."/>
            <person name="Li M."/>
        </authorList>
    </citation>
    <scope>NUCLEOTIDE SEQUENCE [LARGE SCALE GENOMIC DNA]</scope>
    <source>
        <strain evidence="22">SpSt-1019</strain>
    </source>
</reference>
<dbReference type="InterPro" id="IPR016299">
    <property type="entry name" value="Riboflavin_synth_RibBA"/>
</dbReference>
<dbReference type="PANTHER" id="PTHR21327">
    <property type="entry name" value="GTP CYCLOHYDROLASE II-RELATED"/>
    <property type="match status" value="1"/>
</dbReference>
<keyword evidence="8 20" id="KW-0686">Riboflavin biosynthesis</keyword>
<dbReference type="AlphaFoldDB" id="A0A7C5P7Q5"/>
<evidence type="ECO:0000256" key="18">
    <source>
        <dbReference type="ARBA" id="ARBA00043932"/>
    </source>
</evidence>
<evidence type="ECO:0000256" key="5">
    <source>
        <dbReference type="ARBA" id="ARBA00004904"/>
    </source>
</evidence>
<dbReference type="EC" id="4.1.99.12" evidence="20"/>
<dbReference type="Pfam" id="PF00926">
    <property type="entry name" value="DHBP_synthase"/>
    <property type="match status" value="1"/>
</dbReference>
<dbReference type="CDD" id="cd00641">
    <property type="entry name" value="GTP_cyclohydro2"/>
    <property type="match status" value="1"/>
</dbReference>
<evidence type="ECO:0000256" key="4">
    <source>
        <dbReference type="ARBA" id="ARBA00004853"/>
    </source>
</evidence>
<evidence type="ECO:0000256" key="14">
    <source>
        <dbReference type="ARBA" id="ARBA00023134"/>
    </source>
</evidence>
<feature type="binding site" evidence="20">
    <location>
        <position position="271"/>
    </location>
    <ligand>
        <name>Zn(2+)</name>
        <dbReference type="ChEBI" id="CHEBI:29105"/>
        <note>catalytic</note>
    </ligand>
</feature>
<evidence type="ECO:0000256" key="19">
    <source>
        <dbReference type="ARBA" id="ARBA00049295"/>
    </source>
</evidence>
<dbReference type="Pfam" id="PF00925">
    <property type="entry name" value="GTP_cyclohydro2"/>
    <property type="match status" value="1"/>
</dbReference>
<organism evidence="22">
    <name type="scientific">Thermodesulfobium narugense</name>
    <dbReference type="NCBI Taxonomy" id="184064"/>
    <lineage>
        <taxon>Bacteria</taxon>
        <taxon>Pseudomonadati</taxon>
        <taxon>Thermodesulfobiota</taxon>
        <taxon>Thermodesulfobiia</taxon>
        <taxon>Thermodesulfobiales</taxon>
        <taxon>Thermodesulfobiaceae</taxon>
        <taxon>Thermodesulfobium</taxon>
    </lineage>
</organism>
<dbReference type="EC" id="3.5.4.25" evidence="20"/>
<feature type="site" description="Essential for DHBP synthase activity" evidence="20">
    <location>
        <position position="129"/>
    </location>
</feature>
<evidence type="ECO:0000256" key="15">
    <source>
        <dbReference type="ARBA" id="ARBA00023211"/>
    </source>
</evidence>
<gene>
    <name evidence="20" type="primary">ribBA</name>
    <name evidence="22" type="ORF">ENL70_02400</name>
</gene>
<dbReference type="GO" id="GO:0005829">
    <property type="term" value="C:cytosol"/>
    <property type="evidence" value="ECO:0007669"/>
    <property type="project" value="TreeGrafter"/>
</dbReference>
<dbReference type="NCBIfam" id="TIGR00506">
    <property type="entry name" value="ribB"/>
    <property type="match status" value="1"/>
</dbReference>
<evidence type="ECO:0000256" key="17">
    <source>
        <dbReference type="ARBA" id="ARBA00023268"/>
    </source>
</evidence>
<keyword evidence="11 20" id="KW-0378">Hydrolase</keyword>
<keyword evidence="15 20" id="KW-0464">Manganese</keyword>
<dbReference type="FunFam" id="3.90.870.10:FF:000001">
    <property type="entry name" value="Riboflavin biosynthesis protein RibBA"/>
    <property type="match status" value="1"/>
</dbReference>
<evidence type="ECO:0000256" key="8">
    <source>
        <dbReference type="ARBA" id="ARBA00022619"/>
    </source>
</evidence>
<dbReference type="PANTHER" id="PTHR21327:SF18">
    <property type="entry name" value="3,4-DIHYDROXY-2-BUTANONE 4-PHOSPHATE SYNTHASE"/>
    <property type="match status" value="1"/>
</dbReference>
<evidence type="ECO:0000259" key="21">
    <source>
        <dbReference type="Pfam" id="PF00925"/>
    </source>
</evidence>
<keyword evidence="9 20" id="KW-0479">Metal-binding</keyword>
<dbReference type="GO" id="GO:0009231">
    <property type="term" value="P:riboflavin biosynthetic process"/>
    <property type="evidence" value="ECO:0007669"/>
    <property type="project" value="UniProtKB-UniRule"/>
</dbReference>
<feature type="binding site" evidence="20">
    <location>
        <begin position="255"/>
        <end position="259"/>
    </location>
    <ligand>
        <name>GTP</name>
        <dbReference type="ChEBI" id="CHEBI:37565"/>
    </ligand>
</feature>
<keyword evidence="14 20" id="KW-0342">GTP-binding</keyword>
<evidence type="ECO:0000256" key="13">
    <source>
        <dbReference type="ARBA" id="ARBA00022842"/>
    </source>
</evidence>
<comment type="catalytic activity">
    <reaction evidence="1 20">
        <text>D-ribulose 5-phosphate = (2S)-2-hydroxy-3-oxobutyl phosphate + formate + H(+)</text>
        <dbReference type="Rhea" id="RHEA:18457"/>
        <dbReference type="ChEBI" id="CHEBI:15378"/>
        <dbReference type="ChEBI" id="CHEBI:15740"/>
        <dbReference type="ChEBI" id="CHEBI:58121"/>
        <dbReference type="ChEBI" id="CHEBI:58830"/>
        <dbReference type="EC" id="4.1.99.12"/>
    </reaction>
</comment>
<comment type="cofactor">
    <cofactor evidence="20">
        <name>Mg(2+)</name>
        <dbReference type="ChEBI" id="CHEBI:18420"/>
    </cofactor>
    <cofactor evidence="20">
        <name>Mn(2+)</name>
        <dbReference type="ChEBI" id="CHEBI:29035"/>
    </cofactor>
    <text evidence="20">Binds 2 divalent metal cations per subunit. Magnesium or manganese.</text>
</comment>
<evidence type="ECO:0000256" key="16">
    <source>
        <dbReference type="ARBA" id="ARBA00023239"/>
    </source>
</evidence>